<accession>A0A0A9CMF9</accession>
<reference evidence="2" key="2">
    <citation type="journal article" date="2015" name="Data Brief">
        <title>Shoot transcriptome of the giant reed, Arundo donax.</title>
        <authorList>
            <person name="Barrero R.A."/>
            <person name="Guerrero F.D."/>
            <person name="Moolhuijzen P."/>
            <person name="Goolsby J.A."/>
            <person name="Tidwell J."/>
            <person name="Bellgard S.E."/>
            <person name="Bellgard M.I."/>
        </authorList>
    </citation>
    <scope>NUCLEOTIDE SEQUENCE</scope>
    <source>
        <tissue evidence="2">Shoot tissue taken approximately 20 cm above the soil surface</tissue>
    </source>
</reference>
<dbReference type="EMBL" id="GBRH01225198">
    <property type="protein sequence ID" value="JAD72697.1"/>
    <property type="molecule type" value="Transcribed_RNA"/>
</dbReference>
<reference evidence="2" key="1">
    <citation type="submission" date="2014-09" db="EMBL/GenBank/DDBJ databases">
        <authorList>
            <person name="Magalhaes I.L.F."/>
            <person name="Oliveira U."/>
            <person name="Santos F.R."/>
            <person name="Vidigal T.H.D.A."/>
            <person name="Brescovit A.D."/>
            <person name="Santos A.J."/>
        </authorList>
    </citation>
    <scope>NUCLEOTIDE SEQUENCE</scope>
    <source>
        <tissue evidence="2">Shoot tissue taken approximately 20 cm above the soil surface</tissue>
    </source>
</reference>
<name>A0A0A9CMF9_ARUDO</name>
<evidence type="ECO:0000313" key="2">
    <source>
        <dbReference type="EMBL" id="JAD72697.1"/>
    </source>
</evidence>
<organism evidence="2">
    <name type="scientific">Arundo donax</name>
    <name type="common">Giant reed</name>
    <name type="synonym">Donax arundinaceus</name>
    <dbReference type="NCBI Taxonomy" id="35708"/>
    <lineage>
        <taxon>Eukaryota</taxon>
        <taxon>Viridiplantae</taxon>
        <taxon>Streptophyta</taxon>
        <taxon>Embryophyta</taxon>
        <taxon>Tracheophyta</taxon>
        <taxon>Spermatophyta</taxon>
        <taxon>Magnoliopsida</taxon>
        <taxon>Liliopsida</taxon>
        <taxon>Poales</taxon>
        <taxon>Poaceae</taxon>
        <taxon>PACMAD clade</taxon>
        <taxon>Arundinoideae</taxon>
        <taxon>Arundineae</taxon>
        <taxon>Arundo</taxon>
    </lineage>
</organism>
<dbReference type="AlphaFoldDB" id="A0A0A9CMF9"/>
<feature type="region of interest" description="Disordered" evidence="1">
    <location>
        <begin position="1"/>
        <end position="51"/>
    </location>
</feature>
<evidence type="ECO:0000256" key="1">
    <source>
        <dbReference type="SAM" id="MobiDB-lite"/>
    </source>
</evidence>
<proteinExistence type="predicted"/>
<sequence>MENGGAAPPPDANTLDGGFLSKLGIGSAGGEAHQGTPLSTETKQENGQGQW</sequence>
<feature type="compositionally biased region" description="Polar residues" evidence="1">
    <location>
        <begin position="36"/>
        <end position="51"/>
    </location>
</feature>
<protein>
    <submittedName>
        <fullName evidence="2">Uncharacterized protein</fullName>
    </submittedName>
</protein>